<keyword evidence="6 9" id="KW-0238">DNA-binding</keyword>
<dbReference type="GO" id="GO:0006355">
    <property type="term" value="P:regulation of DNA-templated transcription"/>
    <property type="evidence" value="ECO:0007669"/>
    <property type="project" value="InterPro"/>
</dbReference>
<keyword evidence="2" id="KW-0677">Repeat</keyword>
<dbReference type="GO" id="GO:0043531">
    <property type="term" value="F:ADP binding"/>
    <property type="evidence" value="ECO:0007669"/>
    <property type="project" value="InterPro"/>
</dbReference>
<protein>
    <recommendedName>
        <fullName evidence="10">OmpR/PhoB-type domain-containing protein</fullName>
    </recommendedName>
</protein>
<dbReference type="Gene3D" id="3.40.50.300">
    <property type="entry name" value="P-loop containing nucleotide triphosphate hydrolases"/>
    <property type="match status" value="1"/>
</dbReference>
<dbReference type="InterPro" id="IPR036388">
    <property type="entry name" value="WH-like_DNA-bd_sf"/>
</dbReference>
<evidence type="ECO:0000256" key="3">
    <source>
        <dbReference type="ARBA" id="ARBA00022803"/>
    </source>
</evidence>
<reference evidence="11 12" key="1">
    <citation type="journal article" date="2020" name="Int. J. Syst. Evol. Microbiol.">
        <title>Reclassification of Streptomyces castelarensis and Streptomyces sporoclivatus as later heterotypic synonyms of Streptomyces antimycoticus.</title>
        <authorList>
            <person name="Komaki H."/>
            <person name="Tamura T."/>
        </authorList>
    </citation>
    <scope>NUCLEOTIDE SEQUENCE [LARGE SCALE GENOMIC DNA]</scope>
    <source>
        <strain evidence="11 12">NBRC 13459</strain>
    </source>
</reference>
<dbReference type="AlphaFoldDB" id="A0A4D4L5S8"/>
<dbReference type="Pfam" id="PF07719">
    <property type="entry name" value="TPR_2"/>
    <property type="match status" value="1"/>
</dbReference>
<organism evidence="11 12">
    <name type="scientific">Streptomyces violaceusniger</name>
    <dbReference type="NCBI Taxonomy" id="68280"/>
    <lineage>
        <taxon>Bacteria</taxon>
        <taxon>Bacillati</taxon>
        <taxon>Actinomycetota</taxon>
        <taxon>Actinomycetes</taxon>
        <taxon>Kitasatosporales</taxon>
        <taxon>Streptomycetaceae</taxon>
        <taxon>Streptomyces</taxon>
        <taxon>Streptomyces violaceusniger group</taxon>
    </lineage>
</organism>
<dbReference type="Pfam" id="PF03704">
    <property type="entry name" value="BTAD"/>
    <property type="match status" value="1"/>
</dbReference>
<gene>
    <name evidence="11" type="ORF">SVIO_070680</name>
</gene>
<evidence type="ECO:0000256" key="7">
    <source>
        <dbReference type="ARBA" id="ARBA00023163"/>
    </source>
</evidence>
<dbReference type="GO" id="GO:0003677">
    <property type="term" value="F:DNA binding"/>
    <property type="evidence" value="ECO:0007669"/>
    <property type="project" value="UniProtKB-UniRule"/>
</dbReference>
<dbReference type="InterPro" id="IPR016032">
    <property type="entry name" value="Sig_transdc_resp-reg_C-effctor"/>
</dbReference>
<comment type="caution">
    <text evidence="11">The sequence shown here is derived from an EMBL/GenBank/DDBJ whole genome shotgun (WGS) entry which is preliminary data.</text>
</comment>
<evidence type="ECO:0000259" key="10">
    <source>
        <dbReference type="PROSITE" id="PS51755"/>
    </source>
</evidence>
<dbReference type="PRINTS" id="PR00364">
    <property type="entry name" value="DISEASERSIST"/>
</dbReference>
<dbReference type="GO" id="GO:0000160">
    <property type="term" value="P:phosphorelay signal transduction system"/>
    <property type="evidence" value="ECO:0007669"/>
    <property type="project" value="UniProtKB-KW"/>
</dbReference>
<dbReference type="SUPFAM" id="SSF48452">
    <property type="entry name" value="TPR-like"/>
    <property type="match status" value="2"/>
</dbReference>
<dbReference type="PANTHER" id="PTHR35807">
    <property type="entry name" value="TRANSCRIPTIONAL REGULATOR REDD-RELATED"/>
    <property type="match status" value="1"/>
</dbReference>
<dbReference type="PROSITE" id="PS50005">
    <property type="entry name" value="TPR"/>
    <property type="match status" value="1"/>
</dbReference>
<dbReference type="InterPro" id="IPR011990">
    <property type="entry name" value="TPR-like_helical_dom_sf"/>
</dbReference>
<dbReference type="InterPro" id="IPR027417">
    <property type="entry name" value="P-loop_NTPase"/>
</dbReference>
<evidence type="ECO:0000313" key="11">
    <source>
        <dbReference type="EMBL" id="GDY56445.1"/>
    </source>
</evidence>
<dbReference type="InterPro" id="IPR019734">
    <property type="entry name" value="TPR_rpt"/>
</dbReference>
<dbReference type="SUPFAM" id="SSF46894">
    <property type="entry name" value="C-terminal effector domain of the bipartite response regulators"/>
    <property type="match status" value="1"/>
</dbReference>
<name>A0A4D4L5S8_STRVO</name>
<keyword evidence="3 8" id="KW-0802">TPR repeat</keyword>
<dbReference type="CDD" id="cd15831">
    <property type="entry name" value="BTAD"/>
    <property type="match status" value="1"/>
</dbReference>
<evidence type="ECO:0000256" key="4">
    <source>
        <dbReference type="ARBA" id="ARBA00023012"/>
    </source>
</evidence>
<dbReference type="SMART" id="SM00862">
    <property type="entry name" value="Trans_reg_C"/>
    <property type="match status" value="1"/>
</dbReference>
<dbReference type="PROSITE" id="PS51755">
    <property type="entry name" value="OMPR_PHOB"/>
    <property type="match status" value="1"/>
</dbReference>
<feature type="domain" description="OmpR/PhoB-type" evidence="10">
    <location>
        <begin position="5"/>
        <end position="108"/>
    </location>
</feature>
<keyword evidence="4" id="KW-0902">Two-component regulatory system</keyword>
<dbReference type="Gene3D" id="1.25.40.10">
    <property type="entry name" value="Tetratricopeptide repeat domain"/>
    <property type="match status" value="3"/>
</dbReference>
<evidence type="ECO:0000256" key="9">
    <source>
        <dbReference type="PROSITE-ProRule" id="PRU01091"/>
    </source>
</evidence>
<feature type="repeat" description="TPR" evidence="8">
    <location>
        <begin position="850"/>
        <end position="883"/>
    </location>
</feature>
<dbReference type="SUPFAM" id="SSF52540">
    <property type="entry name" value="P-loop containing nucleoside triphosphate hydrolases"/>
    <property type="match status" value="1"/>
</dbReference>
<dbReference type="SMART" id="SM01043">
    <property type="entry name" value="BTAD"/>
    <property type="match status" value="1"/>
</dbReference>
<dbReference type="InterPro" id="IPR013105">
    <property type="entry name" value="TPR_2"/>
</dbReference>
<dbReference type="Proteomes" id="UP000301309">
    <property type="component" value="Unassembled WGS sequence"/>
</dbReference>
<keyword evidence="7" id="KW-0804">Transcription</keyword>
<dbReference type="InterPro" id="IPR001867">
    <property type="entry name" value="OmpR/PhoB-type_DNA-bd"/>
</dbReference>
<evidence type="ECO:0000256" key="6">
    <source>
        <dbReference type="ARBA" id="ARBA00023125"/>
    </source>
</evidence>
<evidence type="ECO:0000313" key="12">
    <source>
        <dbReference type="Proteomes" id="UP000301309"/>
    </source>
</evidence>
<evidence type="ECO:0000256" key="1">
    <source>
        <dbReference type="ARBA" id="ARBA00005820"/>
    </source>
</evidence>
<evidence type="ECO:0000256" key="2">
    <source>
        <dbReference type="ARBA" id="ARBA00022737"/>
    </source>
</evidence>
<dbReference type="EMBL" id="BJHW01000001">
    <property type="protein sequence ID" value="GDY56445.1"/>
    <property type="molecule type" value="Genomic_DNA"/>
</dbReference>
<dbReference type="InterPro" id="IPR051677">
    <property type="entry name" value="AfsR-DnrI-RedD_regulator"/>
</dbReference>
<evidence type="ECO:0000256" key="8">
    <source>
        <dbReference type="PROSITE-ProRule" id="PRU00339"/>
    </source>
</evidence>
<evidence type="ECO:0000256" key="5">
    <source>
        <dbReference type="ARBA" id="ARBA00023015"/>
    </source>
</evidence>
<accession>A0A4D4L5S8</accession>
<keyword evidence="12" id="KW-1185">Reference proteome</keyword>
<keyword evidence="5" id="KW-0805">Transcription regulation</keyword>
<comment type="similarity">
    <text evidence="1">Belongs to the AfsR/DnrI/RedD regulatory family.</text>
</comment>
<dbReference type="RefSeq" id="WP_137979461.1">
    <property type="nucleotide sequence ID" value="NZ_BAAASO010000016.1"/>
</dbReference>
<dbReference type="Gene3D" id="1.10.10.10">
    <property type="entry name" value="Winged helix-like DNA-binding domain superfamily/Winged helix DNA-binding domain"/>
    <property type="match status" value="1"/>
</dbReference>
<dbReference type="SMART" id="SM00028">
    <property type="entry name" value="TPR"/>
    <property type="match status" value="5"/>
</dbReference>
<dbReference type="PANTHER" id="PTHR35807:SF1">
    <property type="entry name" value="TRANSCRIPTIONAL REGULATOR REDD"/>
    <property type="match status" value="1"/>
</dbReference>
<sequence length="941" mass="103245">MSLIESARSAQPVIRLLGEITVRTADRGYVSAGSAKQGCTLAILALQAGQLVTVDALIERVWDDAPPRAARASLHSYVARLRKLLELHDTTGTSSPLLRRSGGYVLAVDSERVDVHLMRALGRSGRKALEEHDHQGAGQLYRRAAELWSGEALGSLGGDWAARNRAGLEQERLGLLAELYETELHIGRHEAILPELAKLIADHPLDERLAAQYLLALYRCGRPADALKHYERTREQLAEELGTDPSPRLQELHRQILTTAPELSAPDQPEAALLPVPRQLPAPPPLFTGRARELARLDRGWAERGDRVVIATVGGPGGIGKTWLVLRWAHDHLADFPDGQLYVDLLGFDPSKEPLPHEAVLQSFLGALGVEPGSIPAGQQAQMGLYRSLTADRRLLIVLDNAHSAAQVLPLIPGSPACSVLVTSRNQLVGVTMQHGADHLTLDVLDEHESRQLLTSRLGRHRTAAEPDAVSELIGHCAGLPLALGLVSAHGTVRPHSPLSSLAEDLREAAGRLDTLEADGLDGGLRAAFASSYLALSPAAAEVFGLLGLAPGPDIGQPAITRLTTLPAPRVRAVLQELIRAHLLREDRPGRYRMHDLLRLYAVEQAQRTGGQEERSRALRRLVDFYLHTARGAERLLHPHRMRIDFPEPSADPLTMADQAEALTWLEDHHAGLLAAQRLAADSGWDEAVWRIAWVLDTFHRRSGRLHAQLTTWREGLEATRRLGDPVAQTLAHRNLGIACIRSGLHEEALDHLGRALSLTKLSGDVAQTGHTHLVLAYAWERRENHQEALDHAGHALSLFQTLQKPVWEAQAHNQVCLYSARLGAYEKARTHGETSLALFRRHQERDGEADALGTLGRLAHQSGQYALAVTRFTEALRLLRDMGHAYGEAETLDRLGQVHAELGDLAEARRCWQEALAQYLAQHRAQDAERVRDRLSRGGG</sequence>
<proteinExistence type="inferred from homology"/>
<dbReference type="InterPro" id="IPR005158">
    <property type="entry name" value="BTAD"/>
</dbReference>
<dbReference type="Pfam" id="PF00486">
    <property type="entry name" value="Trans_reg_C"/>
    <property type="match status" value="1"/>
</dbReference>
<dbReference type="OrthoDB" id="581105at2"/>
<feature type="DNA-binding region" description="OmpR/PhoB-type" evidence="9">
    <location>
        <begin position="5"/>
        <end position="108"/>
    </location>
</feature>
<dbReference type="Pfam" id="PF13424">
    <property type="entry name" value="TPR_12"/>
    <property type="match status" value="2"/>
</dbReference>